<dbReference type="InterPro" id="IPR026265">
    <property type="entry name" value="LptC"/>
</dbReference>
<gene>
    <name evidence="1" type="primary">lptC</name>
    <name evidence="1" type="ORF">RE431_14975</name>
</gene>
<dbReference type="Gene3D" id="2.60.450.10">
    <property type="entry name" value="Lipopolysaccharide (LPS) transport protein A like domain"/>
    <property type="match status" value="1"/>
</dbReference>
<dbReference type="EMBL" id="JAVJIU010000006">
    <property type="protein sequence ID" value="MDR5591944.1"/>
    <property type="molecule type" value="Genomic_DNA"/>
</dbReference>
<sequence length="192" mass="21891">MKLTYSNIISSIVTLIGVTMLFSCEGNLQQVRAFSLEEDAPQAIAEGINLKFTDSGRLVATLKSTKMLDYTNKSFPYREFPDGVEVEFFDEEDRKNTVVADYGIVYEATKLIDLQGNVVIITADSTKLEASQLFWDQDRSWIFTDKPNTIRFPDGSYTEDLGFDSNQDFTNFRSRTNTGIQIIEEEKEKEDE</sequence>
<comment type="caution">
    <text evidence="1">The sequence shown here is derived from an EMBL/GenBank/DDBJ whole genome shotgun (WGS) entry which is preliminary data.</text>
</comment>
<dbReference type="RefSeq" id="WP_309562777.1">
    <property type="nucleotide sequence ID" value="NZ_JAVJIU010000006.1"/>
</dbReference>
<protein>
    <submittedName>
        <fullName evidence="1">LPS export ABC transporter periplasmic protein LptC</fullName>
    </submittedName>
</protein>
<evidence type="ECO:0000313" key="2">
    <source>
        <dbReference type="Proteomes" id="UP001257234"/>
    </source>
</evidence>
<organism evidence="1 2">
    <name type="scientific">Christiangramia sediminicola</name>
    <dbReference type="NCBI Taxonomy" id="3073267"/>
    <lineage>
        <taxon>Bacteria</taxon>
        <taxon>Pseudomonadati</taxon>
        <taxon>Bacteroidota</taxon>
        <taxon>Flavobacteriia</taxon>
        <taxon>Flavobacteriales</taxon>
        <taxon>Flavobacteriaceae</taxon>
        <taxon>Christiangramia</taxon>
    </lineage>
</organism>
<accession>A0ABU1EU67</accession>
<name>A0ABU1EU67_9FLAO</name>
<dbReference type="NCBIfam" id="TIGR04409">
    <property type="entry name" value="LptC_YrbK"/>
    <property type="match status" value="1"/>
</dbReference>
<dbReference type="Pfam" id="PF06835">
    <property type="entry name" value="LptC"/>
    <property type="match status" value="1"/>
</dbReference>
<evidence type="ECO:0000313" key="1">
    <source>
        <dbReference type="EMBL" id="MDR5591944.1"/>
    </source>
</evidence>
<proteinExistence type="predicted"/>
<dbReference type="InterPro" id="IPR010664">
    <property type="entry name" value="LipoPS_assembly_LptC-rel"/>
</dbReference>
<dbReference type="Proteomes" id="UP001257234">
    <property type="component" value="Unassembled WGS sequence"/>
</dbReference>
<dbReference type="PROSITE" id="PS51257">
    <property type="entry name" value="PROKAR_LIPOPROTEIN"/>
    <property type="match status" value="1"/>
</dbReference>
<keyword evidence="2" id="KW-1185">Reference proteome</keyword>
<reference evidence="2" key="1">
    <citation type="submission" date="2023-07" db="EMBL/GenBank/DDBJ databases">
        <title>Christiangramia sp. SM2212., a novel bacterium of the family Flavobacteriaceae isolated from the sea sediment.</title>
        <authorList>
            <person name="Wang J."/>
            <person name="Zhang X."/>
        </authorList>
    </citation>
    <scope>NUCLEOTIDE SEQUENCE [LARGE SCALE GENOMIC DNA]</scope>
    <source>
        <strain evidence="2">SM2212</strain>
    </source>
</reference>